<proteinExistence type="predicted"/>
<protein>
    <submittedName>
        <fullName evidence="1">Uncharacterized protein</fullName>
    </submittedName>
</protein>
<sequence>MLAALRDVARDQHLTILGTCQDSVLADAADVCGELLWFVHASEADIINQPTSAWAFDSNGARTQLTEDWITAGRAHA</sequence>
<accession>A0ABU8UVV7</accession>
<reference evidence="1 2" key="1">
    <citation type="submission" date="2024-03" db="EMBL/GenBank/DDBJ databases">
        <title>Novel Streptomyces species of biotechnological and ecological value are a feature of Machair soil.</title>
        <authorList>
            <person name="Prole J.R."/>
            <person name="Goodfellow M."/>
            <person name="Allenby N."/>
            <person name="Ward A.C."/>
        </authorList>
    </citation>
    <scope>NUCLEOTIDE SEQUENCE [LARGE SCALE GENOMIC DNA]</scope>
    <source>
        <strain evidence="1 2">MS1.AVA.1</strain>
    </source>
</reference>
<keyword evidence="2" id="KW-1185">Reference proteome</keyword>
<evidence type="ECO:0000313" key="1">
    <source>
        <dbReference type="EMBL" id="MEJ8673048.1"/>
    </source>
</evidence>
<dbReference type="Proteomes" id="UP001376459">
    <property type="component" value="Unassembled WGS sequence"/>
</dbReference>
<comment type="caution">
    <text evidence="1">The sequence shown here is derived from an EMBL/GenBank/DDBJ whole genome shotgun (WGS) entry which is preliminary data.</text>
</comment>
<dbReference type="EMBL" id="JBBKAK010000002">
    <property type="protein sequence ID" value="MEJ8673048.1"/>
    <property type="molecule type" value="Genomic_DNA"/>
</dbReference>
<gene>
    <name evidence="1" type="ORF">WKI71_45560</name>
</gene>
<name>A0ABU8UVV7_9ACTN</name>
<organism evidence="1 2">
    <name type="scientific">Streptomyces machairae</name>
    <dbReference type="NCBI Taxonomy" id="3134109"/>
    <lineage>
        <taxon>Bacteria</taxon>
        <taxon>Bacillati</taxon>
        <taxon>Actinomycetota</taxon>
        <taxon>Actinomycetes</taxon>
        <taxon>Kitasatosporales</taxon>
        <taxon>Streptomycetaceae</taxon>
        <taxon>Streptomyces</taxon>
    </lineage>
</organism>
<evidence type="ECO:0000313" key="2">
    <source>
        <dbReference type="Proteomes" id="UP001376459"/>
    </source>
</evidence>